<organism evidence="2 3">
    <name type="scientific">Symbiobacterium terraclitae</name>
    <dbReference type="NCBI Taxonomy" id="557451"/>
    <lineage>
        <taxon>Bacteria</taxon>
        <taxon>Bacillati</taxon>
        <taxon>Bacillota</taxon>
        <taxon>Clostridia</taxon>
        <taxon>Eubacteriales</taxon>
        <taxon>Symbiobacteriaceae</taxon>
        <taxon>Symbiobacterium</taxon>
    </lineage>
</organism>
<proteinExistence type="predicted"/>
<dbReference type="Gene3D" id="3.30.70.150">
    <property type="entry name" value="RuBisCO large subunit, N-terminal domain"/>
    <property type="match status" value="1"/>
</dbReference>
<reference evidence="2 3" key="1">
    <citation type="submission" date="2021-03" db="EMBL/GenBank/DDBJ databases">
        <title>Genomic Encyclopedia of Type Strains, Phase IV (KMG-IV): sequencing the most valuable type-strain genomes for metagenomic binning, comparative biology and taxonomic classification.</title>
        <authorList>
            <person name="Goeker M."/>
        </authorList>
    </citation>
    <scope>NUCLEOTIDE SEQUENCE [LARGE SCALE GENOMIC DNA]</scope>
    <source>
        <strain evidence="2 3">DSM 27138</strain>
    </source>
</reference>
<dbReference type="InterPro" id="IPR000685">
    <property type="entry name" value="RuBisCO_lsu_C"/>
</dbReference>
<comment type="caution">
    <text evidence="2">The sequence shown here is derived from an EMBL/GenBank/DDBJ whole genome shotgun (WGS) entry which is preliminary data.</text>
</comment>
<dbReference type="SUPFAM" id="SSF51649">
    <property type="entry name" value="RuBisCo, C-terminal domain"/>
    <property type="match status" value="1"/>
</dbReference>
<name>A0ABS4JWV8_9FIRM</name>
<sequence length="379" mass="40344">MMLPNPTLNLSGDRFAVHYRIAATDEARQLAEAVCLEQTVEFPADLVPSGDIRQKIVGRIESLEPVGPGVSEAVISYAVETTGFEFTQFLNVLFGNTSIKPGIRVERFTLPESLLSSFRGPRFGVAGLREYLGVFDRPLLCTALKPLGLSAADLANLAYHLALGGIDIIKDDHGLANQAFAPFEERVKRCAEAVERASRETGRRSIYMPHVAGPVDTVVARARLAKEAGAGGLLVSPGLVGFDTMRLLAADDSVGLPIMSHPALQGSFVTSPANGISHFALFGQIARLAGADATVYPNWGGRFSFSQEECGSIAEGARVPMGHIKPIFPTPGGGMSLGRVPEMLRFYGKDVIFLIGGGLFQAGPDLVANCRSFLATVSA</sequence>
<dbReference type="Pfam" id="PF00016">
    <property type="entry name" value="RuBisCO_large"/>
    <property type="match status" value="1"/>
</dbReference>
<evidence type="ECO:0000259" key="1">
    <source>
        <dbReference type="Pfam" id="PF00016"/>
    </source>
</evidence>
<keyword evidence="3" id="KW-1185">Reference proteome</keyword>
<dbReference type="PANTHER" id="PTHR42704">
    <property type="entry name" value="RIBULOSE BISPHOSPHATE CARBOXYLASE"/>
    <property type="match status" value="1"/>
</dbReference>
<dbReference type="Gene3D" id="3.20.20.110">
    <property type="entry name" value="Ribulose bisphosphate carboxylase, large subunit, C-terminal domain"/>
    <property type="match status" value="1"/>
</dbReference>
<keyword evidence="2" id="KW-0456">Lyase</keyword>
<dbReference type="InterPro" id="IPR036422">
    <property type="entry name" value="RuBisCO_lsu_N_sf"/>
</dbReference>
<dbReference type="InterPro" id="IPR033966">
    <property type="entry name" value="RuBisCO"/>
</dbReference>
<dbReference type="SFLD" id="SFLDG00301">
    <property type="entry name" value="RuBisCO-like_proteins"/>
    <property type="match status" value="1"/>
</dbReference>
<dbReference type="EMBL" id="JAGGLG010000020">
    <property type="protein sequence ID" value="MBP2018949.1"/>
    <property type="molecule type" value="Genomic_DNA"/>
</dbReference>
<dbReference type="Proteomes" id="UP001519289">
    <property type="component" value="Unassembled WGS sequence"/>
</dbReference>
<dbReference type="SFLD" id="SFLDF00158">
    <property type="entry name" value="5-methylthio-D-ribulose_1-phos"/>
    <property type="match status" value="1"/>
</dbReference>
<dbReference type="CDD" id="cd08210">
    <property type="entry name" value="RLP_RrRLP"/>
    <property type="match status" value="1"/>
</dbReference>
<feature type="domain" description="Ribulose bisphosphate carboxylase large subunit C-terminal" evidence="1">
    <location>
        <begin position="124"/>
        <end position="360"/>
    </location>
</feature>
<dbReference type="RefSeq" id="WP_209467073.1">
    <property type="nucleotide sequence ID" value="NZ_JAGGLG010000020.1"/>
</dbReference>
<dbReference type="InterPro" id="IPR036376">
    <property type="entry name" value="RuBisCO_lsu_C_sf"/>
</dbReference>
<accession>A0ABS4JWV8</accession>
<evidence type="ECO:0000313" key="3">
    <source>
        <dbReference type="Proteomes" id="UP001519289"/>
    </source>
</evidence>
<gene>
    <name evidence="2" type="ORF">J2Z79_002365</name>
</gene>
<dbReference type="SUPFAM" id="SSF54966">
    <property type="entry name" value="RuBisCO, large subunit, small (N-terminal) domain"/>
    <property type="match status" value="1"/>
</dbReference>
<dbReference type="EC" id="4.1.1.39" evidence="2"/>
<dbReference type="GO" id="GO:0016984">
    <property type="term" value="F:ribulose-bisphosphate carboxylase activity"/>
    <property type="evidence" value="ECO:0007669"/>
    <property type="project" value="UniProtKB-EC"/>
</dbReference>
<dbReference type="SFLD" id="SFLDS00014">
    <property type="entry name" value="RuBisCO"/>
    <property type="match status" value="1"/>
</dbReference>
<evidence type="ECO:0000313" key="2">
    <source>
        <dbReference type="EMBL" id="MBP2018949.1"/>
    </source>
</evidence>
<dbReference type="PANTHER" id="PTHR42704:SF17">
    <property type="entry name" value="RIBULOSE BISPHOSPHATE CARBOXYLASE LARGE CHAIN"/>
    <property type="match status" value="1"/>
</dbReference>
<protein>
    <submittedName>
        <fullName evidence="2">Ribulose-bisphosphate carboxylase large chain</fullName>
        <ecNumber evidence="2">4.1.1.39</ecNumber>
    </submittedName>
</protein>